<dbReference type="InterPro" id="IPR019079">
    <property type="entry name" value="Capsule_synth_CapA"/>
</dbReference>
<dbReference type="PANTHER" id="PTHR33393">
    <property type="entry name" value="POLYGLUTAMINE SYNTHESIS ACCESSORY PROTEIN RV0574C-RELATED"/>
    <property type="match status" value="1"/>
</dbReference>
<dbReference type="EMBL" id="FRCJ01000004">
    <property type="protein sequence ID" value="SHM52306.1"/>
    <property type="molecule type" value="Genomic_DNA"/>
</dbReference>
<dbReference type="Gene3D" id="3.60.21.10">
    <property type="match status" value="1"/>
</dbReference>
<organism evidence="3 4">
    <name type="scientific">Xylanibacter ruminicola</name>
    <name type="common">Prevotella ruminicola</name>
    <dbReference type="NCBI Taxonomy" id="839"/>
    <lineage>
        <taxon>Bacteria</taxon>
        <taxon>Pseudomonadati</taxon>
        <taxon>Bacteroidota</taxon>
        <taxon>Bacteroidia</taxon>
        <taxon>Bacteroidales</taxon>
        <taxon>Prevotellaceae</taxon>
        <taxon>Xylanibacter</taxon>
    </lineage>
</organism>
<proteinExistence type="inferred from homology"/>
<protein>
    <submittedName>
        <fullName evidence="3">Poly-gamma-glutamate synthesis protein (Capsule biosynthesis protein)</fullName>
    </submittedName>
</protein>
<comment type="similarity">
    <text evidence="1">Belongs to the CapA family.</text>
</comment>
<dbReference type="SUPFAM" id="SSF56300">
    <property type="entry name" value="Metallo-dependent phosphatases"/>
    <property type="match status" value="1"/>
</dbReference>
<dbReference type="Pfam" id="PF09587">
    <property type="entry name" value="PGA_cap"/>
    <property type="match status" value="1"/>
</dbReference>
<dbReference type="SMART" id="SM00854">
    <property type="entry name" value="PGA_cap"/>
    <property type="match status" value="1"/>
</dbReference>
<sequence>MVKIDIFGDFLATHPEIIQFEKDVSSLLERADFNVVNFEAPVAGVGNPIRKSGKNLNQPIASAYLLKEKGFNVFLLANNHMMDYGEDAVLKTKSAFEGCLSLGAGTAQEAYEVKIIEKEGCKIGLLSLVHKEFGVLEDKTSKGIGTAWVCSVDIKPIIEEVSSRVDYLLVFPHAGLENADIPLPEWRNLYKRFIDWGASAVIGSHPHAPQGWEEYKGFPIFYSLGNFYFDILSGGPYWNNSLMVKLYLDETLRYEVESLKFNPQEGIIDYDKSNAIAEHTRSICDILKNNTAYNVAIEQLCSVTYKDYIYGFLRGLGGTTLKVGPLKFMKMLAHMLLNHADETYLLNAFQCETHRWVIERALRNIVRNK</sequence>
<dbReference type="PANTHER" id="PTHR33393:SF11">
    <property type="entry name" value="POLYGLUTAMINE SYNTHESIS ACCESSORY PROTEIN RV0574C-RELATED"/>
    <property type="match status" value="1"/>
</dbReference>
<evidence type="ECO:0000259" key="2">
    <source>
        <dbReference type="SMART" id="SM00854"/>
    </source>
</evidence>
<feature type="domain" description="Capsule synthesis protein CapA" evidence="2">
    <location>
        <begin position="3"/>
        <end position="231"/>
    </location>
</feature>
<dbReference type="InterPro" id="IPR029052">
    <property type="entry name" value="Metallo-depent_PP-like"/>
</dbReference>
<accession>A0A1M7JH82</accession>
<dbReference type="AlphaFoldDB" id="A0A1M7JH82"/>
<evidence type="ECO:0000313" key="3">
    <source>
        <dbReference type="EMBL" id="SHM52306.1"/>
    </source>
</evidence>
<evidence type="ECO:0000256" key="1">
    <source>
        <dbReference type="ARBA" id="ARBA00005662"/>
    </source>
</evidence>
<gene>
    <name evidence="3" type="ORF">SAMN04488494_2062</name>
</gene>
<dbReference type="Proteomes" id="UP000184280">
    <property type="component" value="Unassembled WGS sequence"/>
</dbReference>
<dbReference type="RefSeq" id="WP_073045109.1">
    <property type="nucleotide sequence ID" value="NZ_FRCJ01000004.1"/>
</dbReference>
<name>A0A1M7JH82_XYLRU</name>
<dbReference type="OrthoDB" id="9810906at2"/>
<reference evidence="3 4" key="1">
    <citation type="submission" date="2016-11" db="EMBL/GenBank/DDBJ databases">
        <authorList>
            <person name="Jaros S."/>
            <person name="Januszkiewicz K."/>
            <person name="Wedrychowicz H."/>
        </authorList>
    </citation>
    <scope>NUCLEOTIDE SEQUENCE [LARGE SCALE GENOMIC DNA]</scope>
    <source>
        <strain evidence="3 4">BPI-34</strain>
    </source>
</reference>
<evidence type="ECO:0000313" key="4">
    <source>
        <dbReference type="Proteomes" id="UP000184280"/>
    </source>
</evidence>
<dbReference type="InterPro" id="IPR052169">
    <property type="entry name" value="CW_Biosynth-Accessory"/>
</dbReference>
<dbReference type="CDD" id="cd07381">
    <property type="entry name" value="MPP_CapA"/>
    <property type="match status" value="1"/>
</dbReference>